<name>A0ABU4G7R3_9BACL</name>
<dbReference type="Proteomes" id="UP001282284">
    <property type="component" value="Unassembled WGS sequence"/>
</dbReference>
<comment type="caution">
    <text evidence="1">The sequence shown here is derived from an EMBL/GenBank/DDBJ whole genome shotgun (WGS) entry which is preliminary data.</text>
</comment>
<gene>
    <name evidence="1" type="ORF">QT711_07420</name>
</gene>
<accession>A0ABU4G7R3</accession>
<dbReference type="RefSeq" id="WP_317943077.1">
    <property type="nucleotide sequence ID" value="NZ_JAUBDI010000005.1"/>
</dbReference>
<keyword evidence="2" id="KW-1185">Reference proteome</keyword>
<evidence type="ECO:0000313" key="2">
    <source>
        <dbReference type="Proteomes" id="UP001282284"/>
    </source>
</evidence>
<sequence length="64" mass="7464">MRMALDHRNAIDFRDMEIIMMKIELKKFVRRMQAEGFLSSVNAKEPIPVLEMPIEPFKVAGKTN</sequence>
<protein>
    <submittedName>
        <fullName evidence="1">Uncharacterized protein</fullName>
    </submittedName>
</protein>
<reference evidence="1 2" key="1">
    <citation type="submission" date="2023-06" db="EMBL/GenBank/DDBJ databases">
        <title>Sporosarcina sp. nov., isolated from Korean traditional fermented seafood 'Jeotgal'.</title>
        <authorList>
            <person name="Yang A.I."/>
            <person name="Shin N.-R."/>
        </authorList>
    </citation>
    <scope>NUCLEOTIDE SEQUENCE [LARGE SCALE GENOMIC DNA]</scope>
    <source>
        <strain evidence="1 2">KCTC13119</strain>
    </source>
</reference>
<proteinExistence type="predicted"/>
<evidence type="ECO:0000313" key="1">
    <source>
        <dbReference type="EMBL" id="MDW0113011.1"/>
    </source>
</evidence>
<organism evidence="1 2">
    <name type="scientific">Sporosarcina saromensis</name>
    <dbReference type="NCBI Taxonomy" id="359365"/>
    <lineage>
        <taxon>Bacteria</taxon>
        <taxon>Bacillati</taxon>
        <taxon>Bacillota</taxon>
        <taxon>Bacilli</taxon>
        <taxon>Bacillales</taxon>
        <taxon>Caryophanaceae</taxon>
        <taxon>Sporosarcina</taxon>
    </lineage>
</organism>
<dbReference type="EMBL" id="JAUBDI010000005">
    <property type="protein sequence ID" value="MDW0113011.1"/>
    <property type="molecule type" value="Genomic_DNA"/>
</dbReference>